<accession>A0AAN5D4X4</accession>
<evidence type="ECO:0000313" key="2">
    <source>
        <dbReference type="EMBL" id="GMR55795.1"/>
    </source>
</evidence>
<dbReference type="InterPro" id="IPR000210">
    <property type="entry name" value="BTB/POZ_dom"/>
</dbReference>
<reference evidence="3" key="1">
    <citation type="submission" date="2022-10" db="EMBL/GenBank/DDBJ databases">
        <title>Genome assembly of Pristionchus species.</title>
        <authorList>
            <person name="Yoshida K."/>
            <person name="Sommer R.J."/>
        </authorList>
    </citation>
    <scope>NUCLEOTIDE SEQUENCE [LARGE SCALE GENOMIC DNA]</scope>
    <source>
        <strain evidence="3">RS5460</strain>
    </source>
</reference>
<organism evidence="2 3">
    <name type="scientific">Pristionchus mayeri</name>
    <dbReference type="NCBI Taxonomy" id="1317129"/>
    <lineage>
        <taxon>Eukaryota</taxon>
        <taxon>Metazoa</taxon>
        <taxon>Ecdysozoa</taxon>
        <taxon>Nematoda</taxon>
        <taxon>Chromadorea</taxon>
        <taxon>Rhabditida</taxon>
        <taxon>Rhabditina</taxon>
        <taxon>Diplogasteromorpha</taxon>
        <taxon>Diplogasteroidea</taxon>
        <taxon>Neodiplogasteridae</taxon>
        <taxon>Pristionchus</taxon>
    </lineage>
</organism>
<dbReference type="PROSITE" id="PS50097">
    <property type="entry name" value="BTB"/>
    <property type="match status" value="1"/>
</dbReference>
<dbReference type="EMBL" id="BTRK01000005">
    <property type="protein sequence ID" value="GMR55795.1"/>
    <property type="molecule type" value="Genomic_DNA"/>
</dbReference>
<gene>
    <name evidence="2" type="ORF">PMAYCL1PPCAC_25991</name>
</gene>
<dbReference type="CDD" id="cd18186">
    <property type="entry name" value="BTB_POZ_ZBTB_KLHL-like"/>
    <property type="match status" value="1"/>
</dbReference>
<dbReference type="InterPro" id="IPR011333">
    <property type="entry name" value="SKP1/BTB/POZ_sf"/>
</dbReference>
<evidence type="ECO:0000313" key="3">
    <source>
        <dbReference type="Proteomes" id="UP001328107"/>
    </source>
</evidence>
<evidence type="ECO:0000259" key="1">
    <source>
        <dbReference type="PROSITE" id="PS50097"/>
    </source>
</evidence>
<dbReference type="PANTHER" id="PTHR47022:SF1">
    <property type="entry name" value="BTB AND MATH DOMAIN-CONTAINING PROTEIN 36-RELATED"/>
    <property type="match status" value="1"/>
</dbReference>
<dbReference type="PANTHER" id="PTHR47022">
    <property type="entry name" value="BTB AND MATH DOMAIN-CONTAINING PROTEIN 36-RELATED"/>
    <property type="match status" value="1"/>
</dbReference>
<protein>
    <recommendedName>
        <fullName evidence="1">BTB domain-containing protein</fullName>
    </recommendedName>
</protein>
<dbReference type="SMART" id="SM00225">
    <property type="entry name" value="BTB"/>
    <property type="match status" value="1"/>
</dbReference>
<feature type="domain" description="BTB" evidence="1">
    <location>
        <begin position="13"/>
        <end position="80"/>
    </location>
</feature>
<comment type="caution">
    <text evidence="2">The sequence shown here is derived from an EMBL/GenBank/DDBJ whole genome shotgun (WGS) entry which is preliminary data.</text>
</comment>
<feature type="non-terminal residue" evidence="2">
    <location>
        <position position="1"/>
    </location>
</feature>
<proteinExistence type="predicted"/>
<keyword evidence="3" id="KW-1185">Reference proteome</keyword>
<dbReference type="Gene3D" id="3.30.710.10">
    <property type="entry name" value="Potassium Channel Kv1.1, Chain A"/>
    <property type="match status" value="1"/>
</dbReference>
<name>A0AAN5D4X4_9BILA</name>
<dbReference type="AlphaFoldDB" id="A0AAN5D4X4"/>
<dbReference type="SUPFAM" id="SSF54695">
    <property type="entry name" value="POZ domain"/>
    <property type="match status" value="1"/>
</dbReference>
<sequence>GVSNPFAMPTQFSNVILIVEEKKLHVSKELLAMHSPVFAALFFGEFALNGKDKLGLNDIVYEEFVDLLNVIHPSLTPITELSVPYILKLSVQFQMRGVVALCENFLKATTQFNIGEKMMYADNYNLHELKNHCLQSIPHVYGLHEITSSPEYDNFSDAMKVSICDRMRDLLAAHNS</sequence>
<dbReference type="Pfam" id="PF00651">
    <property type="entry name" value="BTB"/>
    <property type="match status" value="1"/>
</dbReference>
<dbReference type="Proteomes" id="UP001328107">
    <property type="component" value="Unassembled WGS sequence"/>
</dbReference>